<name>A0A0D6EHK7_SPOSA</name>
<dbReference type="PANTHER" id="PTHR19321:SF41">
    <property type="entry name" value="FASCETTO-RELATED"/>
    <property type="match status" value="1"/>
</dbReference>
<dbReference type="AlphaFoldDB" id="A0A0D6EHK7"/>
<evidence type="ECO:0000313" key="2">
    <source>
        <dbReference type="EMBL" id="CEQ39391.1"/>
    </source>
</evidence>
<feature type="compositionally biased region" description="Polar residues" evidence="1">
    <location>
        <begin position="515"/>
        <end position="524"/>
    </location>
</feature>
<sequence length="659" mass="72547">MTSIESLVSAHRTTLTDLYTSLTSSPTPLVEAHLSELSALVAAKVDEQRFAAEAEVAVAEKRLADGWKRVNDWQAVLGEPTKEARTKGDGPLLKLAEDVEAVIEGMKGRMQERGTLIVGLQRSLAELREIVGRDWLQVELEDVEKGWEELDLRLERMSGLEREVMRCEAEIAHRRDTLNANANEIFALRNELGIHQDTTPSDNPSSSAADPLDEEVLWHLGVGEARQPRKEIIPTMENMLRIEAKRKWLEEEKDSRNNFIQATYDKLYPLWTMLGVSEDEMDAFVNRWMGSTQDVVNAYQNELARMNALKRSNLSTFIQREREALTALWDTLYLSHPQRLAQFPAYAISVEPTRVWNAAHGCEDELVSDNVSEELLVAHERERERLEKDVEEARPVLERLTKYFEVVEKMKALEAAAADPSRLTSRGSSARLLQEERDRKRVQKEKPKLEAELRSLIPQWEAANNRPFLVNGVSFIDGLDQQQRAEELEKENKKRAKLGASTSSSSHAPARPLKPQQTGTSSHSVAPLKRQMTGASTRSTSSSSSHPPAKRQTPMATGSSTASHPPRPKSVLGDANSRSQPHGPIKAQMTGPGRARAGTLSASVSASTPGGGMRIPAGWGAGAGPSAAGAGMSAGGAGAGYLAAQQTGQFRPTSSTQSH</sequence>
<evidence type="ECO:0000313" key="3">
    <source>
        <dbReference type="Proteomes" id="UP000243876"/>
    </source>
</evidence>
<feature type="region of interest" description="Disordered" evidence="1">
    <location>
        <begin position="415"/>
        <end position="447"/>
    </location>
</feature>
<dbReference type="EMBL" id="CENE01000003">
    <property type="protein sequence ID" value="CEQ39391.1"/>
    <property type="molecule type" value="Genomic_DNA"/>
</dbReference>
<dbReference type="GO" id="GO:1990023">
    <property type="term" value="C:mitotic spindle midzone"/>
    <property type="evidence" value="ECO:0007669"/>
    <property type="project" value="TreeGrafter"/>
</dbReference>
<protein>
    <submittedName>
        <fullName evidence="2">SPOSA6832_00906-mRNA-1:cds</fullName>
    </submittedName>
</protein>
<dbReference type="Pfam" id="PF03999">
    <property type="entry name" value="MAP65_ASE1"/>
    <property type="match status" value="1"/>
</dbReference>
<dbReference type="Proteomes" id="UP000243876">
    <property type="component" value="Unassembled WGS sequence"/>
</dbReference>
<feature type="compositionally biased region" description="Polar residues" evidence="1">
    <location>
        <begin position="554"/>
        <end position="563"/>
    </location>
</feature>
<gene>
    <name evidence="2" type="primary">SPOSA6832_00906</name>
</gene>
<evidence type="ECO:0000256" key="1">
    <source>
        <dbReference type="SAM" id="MobiDB-lite"/>
    </source>
</evidence>
<proteinExistence type="predicted"/>
<dbReference type="GO" id="GO:0008017">
    <property type="term" value="F:microtubule binding"/>
    <property type="evidence" value="ECO:0007669"/>
    <property type="project" value="InterPro"/>
</dbReference>
<keyword evidence="3" id="KW-1185">Reference proteome</keyword>
<dbReference type="OrthoDB" id="642895at2759"/>
<feature type="compositionally biased region" description="Low complexity" evidence="1">
    <location>
        <begin position="536"/>
        <end position="545"/>
    </location>
</feature>
<feature type="compositionally biased region" description="Basic and acidic residues" evidence="1">
    <location>
        <begin position="433"/>
        <end position="447"/>
    </location>
</feature>
<dbReference type="Gene3D" id="1.20.58.1520">
    <property type="match status" value="1"/>
</dbReference>
<feature type="region of interest" description="Disordered" evidence="1">
    <location>
        <begin position="486"/>
        <end position="611"/>
    </location>
</feature>
<dbReference type="InterPro" id="IPR007145">
    <property type="entry name" value="MAP65_Ase1_PRC1"/>
</dbReference>
<accession>A0A0D6EHK7</accession>
<reference evidence="3" key="1">
    <citation type="submission" date="2015-02" db="EMBL/GenBank/DDBJ databases">
        <authorList>
            <person name="Gon?alves P."/>
        </authorList>
    </citation>
    <scope>NUCLEOTIDE SEQUENCE [LARGE SCALE GENOMIC DNA]</scope>
</reference>
<dbReference type="GO" id="GO:0051256">
    <property type="term" value="P:mitotic spindle midzone assembly"/>
    <property type="evidence" value="ECO:0007669"/>
    <property type="project" value="TreeGrafter"/>
</dbReference>
<dbReference type="PANTHER" id="PTHR19321">
    <property type="entry name" value="PROTEIN REGULATOR OF CYTOKINESIS 1 PRC1-RELATED"/>
    <property type="match status" value="1"/>
</dbReference>
<organism evidence="2 3">
    <name type="scientific">Sporidiobolus salmonicolor</name>
    <name type="common">Yeast-like fungus</name>
    <name type="synonym">Sporobolomyces salmonicolor</name>
    <dbReference type="NCBI Taxonomy" id="5005"/>
    <lineage>
        <taxon>Eukaryota</taxon>
        <taxon>Fungi</taxon>
        <taxon>Dikarya</taxon>
        <taxon>Basidiomycota</taxon>
        <taxon>Pucciniomycotina</taxon>
        <taxon>Microbotryomycetes</taxon>
        <taxon>Sporidiobolales</taxon>
        <taxon>Sporidiobolaceae</taxon>
        <taxon>Sporobolomyces</taxon>
    </lineage>
</organism>
<dbReference type="GO" id="GO:0005737">
    <property type="term" value="C:cytoplasm"/>
    <property type="evidence" value="ECO:0007669"/>
    <property type="project" value="TreeGrafter"/>
</dbReference>